<sequence>MGKEEGFVKIYRSLIDDPIWLNSTPAQKAVLITLMCMVTWKPRKWDVLGKPITLKPGQCFTSLSEIALRAGDGVSREVVRKALARFETLGFSTHQRTQRGTLITIVKWRVYQLEEETENTAENTARTQREHSENTTINKKVRKKECKNNPLGGIIENYTSNPALISALEDWVESRKASRRATTKRAVEINLRKLDQWAAGDDAKKIAIIEETISLGLAAFVQPKKKAESKAKANEPKDMGIPC</sequence>
<accession>A0A943I4E7</accession>
<comment type="caution">
    <text evidence="2">The sequence shown here is derived from an EMBL/GenBank/DDBJ whole genome shotgun (WGS) entry which is preliminary data.</text>
</comment>
<evidence type="ECO:0000256" key="1">
    <source>
        <dbReference type="SAM" id="MobiDB-lite"/>
    </source>
</evidence>
<feature type="region of interest" description="Disordered" evidence="1">
    <location>
        <begin position="117"/>
        <end position="140"/>
    </location>
</feature>
<evidence type="ECO:0000313" key="2">
    <source>
        <dbReference type="EMBL" id="MBS5519832.1"/>
    </source>
</evidence>
<organism evidence="2 3">
    <name type="scientific">Acidaminococcus intestini</name>
    <dbReference type="NCBI Taxonomy" id="187327"/>
    <lineage>
        <taxon>Bacteria</taxon>
        <taxon>Bacillati</taxon>
        <taxon>Bacillota</taxon>
        <taxon>Negativicutes</taxon>
        <taxon>Acidaminococcales</taxon>
        <taxon>Acidaminococcaceae</taxon>
        <taxon>Acidaminococcus</taxon>
    </lineage>
</organism>
<protein>
    <submittedName>
        <fullName evidence="2">Uncharacterized protein</fullName>
    </submittedName>
</protein>
<reference evidence="2" key="1">
    <citation type="submission" date="2021-02" db="EMBL/GenBank/DDBJ databases">
        <title>Infant gut strain persistence is associated with maternal origin, phylogeny, and functional potential including surface adhesion and iron acquisition.</title>
        <authorList>
            <person name="Lou Y.C."/>
        </authorList>
    </citation>
    <scope>NUCLEOTIDE SEQUENCE</scope>
    <source>
        <strain evidence="2">L3_106_000M1_dasL3_106_000M1_concoct_15</strain>
    </source>
</reference>
<evidence type="ECO:0000313" key="3">
    <source>
        <dbReference type="Proteomes" id="UP000754226"/>
    </source>
</evidence>
<dbReference type="AlphaFoldDB" id="A0A943I4E7"/>
<name>A0A943I4E7_9FIRM</name>
<dbReference type="EMBL" id="JAGZCZ010000005">
    <property type="protein sequence ID" value="MBS5519832.1"/>
    <property type="molecule type" value="Genomic_DNA"/>
</dbReference>
<dbReference type="Proteomes" id="UP000754226">
    <property type="component" value="Unassembled WGS sequence"/>
</dbReference>
<proteinExistence type="predicted"/>
<gene>
    <name evidence="2" type="ORF">KHX13_05815</name>
</gene>